<dbReference type="OrthoDB" id="5326237at2759"/>
<reference evidence="2 3" key="1">
    <citation type="submission" date="2018-05" db="EMBL/GenBank/DDBJ databases">
        <title>Whole genome sequencing for identification of molecular markers to develop diagnostic detection tools for the regulated plant pathogen Lachnellula willkommii.</title>
        <authorList>
            <person name="Giroux E."/>
            <person name="Bilodeau G."/>
        </authorList>
    </citation>
    <scope>NUCLEOTIDE SEQUENCE [LARGE SCALE GENOMIC DNA]</scope>
    <source>
        <strain evidence="2 3">CBS 625.97</strain>
    </source>
</reference>
<dbReference type="EMBL" id="QGMG01000361">
    <property type="protein sequence ID" value="TVY54231.1"/>
    <property type="molecule type" value="Genomic_DNA"/>
</dbReference>
<evidence type="ECO:0000313" key="2">
    <source>
        <dbReference type="EMBL" id="TVY54231.1"/>
    </source>
</evidence>
<evidence type="ECO:0000256" key="1">
    <source>
        <dbReference type="SAM" id="MobiDB-lite"/>
    </source>
</evidence>
<comment type="caution">
    <text evidence="2">The sequence shown here is derived from an EMBL/GenBank/DDBJ whole genome shotgun (WGS) entry which is preliminary data.</text>
</comment>
<protein>
    <submittedName>
        <fullName evidence="2">Uncharacterized protein</fullName>
    </submittedName>
</protein>
<dbReference type="Proteomes" id="UP000481288">
    <property type="component" value="Unassembled WGS sequence"/>
</dbReference>
<keyword evidence="3" id="KW-1185">Reference proteome</keyword>
<name>A0A7D8YTZ1_9HELO</name>
<organism evidence="2 3">
    <name type="scientific">Lachnellula cervina</name>
    <dbReference type="NCBI Taxonomy" id="1316786"/>
    <lineage>
        <taxon>Eukaryota</taxon>
        <taxon>Fungi</taxon>
        <taxon>Dikarya</taxon>
        <taxon>Ascomycota</taxon>
        <taxon>Pezizomycotina</taxon>
        <taxon>Leotiomycetes</taxon>
        <taxon>Helotiales</taxon>
        <taxon>Lachnaceae</taxon>
        <taxon>Lachnellula</taxon>
    </lineage>
</organism>
<sequence>MERSGNAQNTVAGVRGAANGQAGIKLEGASGEDVWDEERLEKAMARLKEMHIQLRNLRTTLPRLLEPLTKKQPSPETLFSEFAKSSTTANQEVQQFQRLMKEEETSVVLEQARRSRAENPNDIKPWRAREHPAWLTRDT</sequence>
<feature type="region of interest" description="Disordered" evidence="1">
    <location>
        <begin position="111"/>
        <end position="139"/>
    </location>
</feature>
<dbReference type="AlphaFoldDB" id="A0A7D8YTZ1"/>
<gene>
    <name evidence="2" type="ORF">LCER1_G004502</name>
</gene>
<evidence type="ECO:0000313" key="3">
    <source>
        <dbReference type="Proteomes" id="UP000481288"/>
    </source>
</evidence>
<accession>A0A7D8YTZ1</accession>
<proteinExistence type="predicted"/>